<dbReference type="GO" id="GO:0016151">
    <property type="term" value="F:nickel cation binding"/>
    <property type="evidence" value="ECO:0007669"/>
    <property type="project" value="UniProtKB-UniRule"/>
</dbReference>
<keyword evidence="3" id="KW-0996">Nickel insertion</keyword>
<evidence type="ECO:0000313" key="6">
    <source>
        <dbReference type="Proteomes" id="UP000289708"/>
    </source>
</evidence>
<accession>A0A4Q0MKK0</accession>
<dbReference type="PANTHER" id="PTHR33643">
    <property type="entry name" value="UREASE ACCESSORY PROTEIN D"/>
    <property type="match status" value="1"/>
</dbReference>
<name>A0A4Q0MKK0_9HYPH</name>
<evidence type="ECO:0000256" key="3">
    <source>
        <dbReference type="HAMAP-Rule" id="MF_01384"/>
    </source>
</evidence>
<dbReference type="AlphaFoldDB" id="A0A4Q0MKK0"/>
<dbReference type="PANTHER" id="PTHR33643:SF1">
    <property type="entry name" value="UREASE ACCESSORY PROTEIN D"/>
    <property type="match status" value="1"/>
</dbReference>
<gene>
    <name evidence="3" type="primary">ureD</name>
    <name evidence="5" type="ORF">EK403_05565</name>
</gene>
<keyword evidence="2 3" id="KW-0143">Chaperone</keyword>
<protein>
    <recommendedName>
        <fullName evidence="3">Urease accessory protein UreD</fullName>
    </recommendedName>
</protein>
<comment type="subunit">
    <text evidence="3">UreD, UreF and UreG form a complex that acts as a GTP-hydrolysis-dependent molecular chaperone, activating the urease apoprotein by helping to assemble the nickel containing metallocenter of UreC. The UreE protein probably delivers the nickel.</text>
</comment>
<keyword evidence="3" id="KW-0963">Cytoplasm</keyword>
<dbReference type="InterPro" id="IPR002669">
    <property type="entry name" value="UreD"/>
</dbReference>
<dbReference type="Pfam" id="PF01774">
    <property type="entry name" value="UreD"/>
    <property type="match status" value="1"/>
</dbReference>
<reference evidence="5 6" key="1">
    <citation type="submission" date="2018-12" db="EMBL/GenBank/DDBJ databases">
        <title>bacterium Hansschlegelia zhihuaiae S113.</title>
        <authorList>
            <person name="He J."/>
        </authorList>
    </citation>
    <scope>NUCLEOTIDE SEQUENCE [LARGE SCALE GENOMIC DNA]</scope>
    <source>
        <strain evidence="5 6">S 113</strain>
    </source>
</reference>
<keyword evidence="6" id="KW-1185">Reference proteome</keyword>
<organism evidence="5 6">
    <name type="scientific">Hansschlegelia zhihuaiae</name>
    <dbReference type="NCBI Taxonomy" id="405005"/>
    <lineage>
        <taxon>Bacteria</taxon>
        <taxon>Pseudomonadati</taxon>
        <taxon>Pseudomonadota</taxon>
        <taxon>Alphaproteobacteria</taxon>
        <taxon>Hyphomicrobiales</taxon>
        <taxon>Methylopilaceae</taxon>
        <taxon>Hansschlegelia</taxon>
    </lineage>
</organism>
<proteinExistence type="inferred from homology"/>
<comment type="caution">
    <text evidence="5">The sequence shown here is derived from an EMBL/GenBank/DDBJ whole genome shotgun (WGS) entry which is preliminary data.</text>
</comment>
<dbReference type="OrthoDB" id="9798842at2"/>
<evidence type="ECO:0000256" key="2">
    <source>
        <dbReference type="ARBA" id="ARBA00023186"/>
    </source>
</evidence>
<feature type="compositionally biased region" description="Low complexity" evidence="4">
    <location>
        <begin position="28"/>
        <end position="39"/>
    </location>
</feature>
<dbReference type="HAMAP" id="MF_01384">
    <property type="entry name" value="UreD"/>
    <property type="match status" value="1"/>
</dbReference>
<dbReference type="EMBL" id="RYFI01000004">
    <property type="protein sequence ID" value="RXF74297.1"/>
    <property type="molecule type" value="Genomic_DNA"/>
</dbReference>
<comment type="similarity">
    <text evidence="1 3">Belongs to the UreD family.</text>
</comment>
<evidence type="ECO:0000256" key="1">
    <source>
        <dbReference type="ARBA" id="ARBA00007177"/>
    </source>
</evidence>
<dbReference type="GO" id="GO:0005737">
    <property type="term" value="C:cytoplasm"/>
    <property type="evidence" value="ECO:0007669"/>
    <property type="project" value="UniProtKB-SubCell"/>
</dbReference>
<comment type="subcellular location">
    <subcellularLocation>
        <location evidence="3">Cytoplasm</location>
    </subcellularLocation>
</comment>
<comment type="function">
    <text evidence="3">Required for maturation of urease via the functional incorporation of the urease nickel metallocenter.</text>
</comment>
<evidence type="ECO:0000313" key="5">
    <source>
        <dbReference type="EMBL" id="RXF74297.1"/>
    </source>
</evidence>
<feature type="compositionally biased region" description="Basic and acidic residues" evidence="4">
    <location>
        <begin position="11"/>
        <end position="27"/>
    </location>
</feature>
<sequence length="324" mass="34269">MSVSACISEPIDGKASDPRPSCPREARVSTTSSTPPVTTKIVDTQPLAGHDGEDAAPALRRQRAEGRIALRVEARGGLPRVTRLAESGSSRLRFPKAEHGLDGVMLNIAGGLACGDRMSVEAEVGPGAALALSTPGAERVYRSDGPDTRVSTRLAVEAGGAVVWAPQETILFDRARLARTLDAEVAPDAALTVYEAVAFGRQARGETVEHGLIEDRWRVRRGGRLVFAETLRLFGPIRDLLAKGTVAGGATSLATILHVAPDAEARLDAVREVLAGHDVEAGATAWNGVLVVRMLARLSEALRDAARAVLPILIGRPLPRVWTC</sequence>
<dbReference type="Proteomes" id="UP000289708">
    <property type="component" value="Unassembled WGS sequence"/>
</dbReference>
<feature type="region of interest" description="Disordered" evidence="4">
    <location>
        <begin position="1"/>
        <end position="53"/>
    </location>
</feature>
<evidence type="ECO:0000256" key="4">
    <source>
        <dbReference type="SAM" id="MobiDB-lite"/>
    </source>
</evidence>